<dbReference type="EMBL" id="CM042888">
    <property type="protein sequence ID" value="KAI4326469.1"/>
    <property type="molecule type" value="Genomic_DNA"/>
</dbReference>
<evidence type="ECO:0000313" key="1">
    <source>
        <dbReference type="EMBL" id="KAI4326469.1"/>
    </source>
</evidence>
<reference evidence="2" key="1">
    <citation type="journal article" date="2023" name="Front. Plant Sci.">
        <title>Chromosomal-level genome assembly of Melastoma candidum provides insights into trichome evolution.</title>
        <authorList>
            <person name="Zhong Y."/>
            <person name="Wu W."/>
            <person name="Sun C."/>
            <person name="Zou P."/>
            <person name="Liu Y."/>
            <person name="Dai S."/>
            <person name="Zhou R."/>
        </authorList>
    </citation>
    <scope>NUCLEOTIDE SEQUENCE [LARGE SCALE GENOMIC DNA]</scope>
</reference>
<name>A0ACB9MSQ3_9MYRT</name>
<comment type="caution">
    <text evidence="1">The sequence shown here is derived from an EMBL/GenBank/DDBJ whole genome shotgun (WGS) entry which is preliminary data.</text>
</comment>
<sequence>MASALKLHGSPISTATMRVLAGLHEKGLEFEFSPVDMSIGAHKLQPYLSLNPFGLVPALEDGSLKLFESRAITTHLAHSYADKGNQLILPGKERAALLVWQEVEAHQFEPIAVKLLWELFYKPMFGLEADPSVVKENEDKLAKVLDVYEARLGQSKYLAGEQYTLADMHHLPAVSLLSGTQVKKLFDTRPCVAAWAAVILARPAWAKVQALRNAPQQ</sequence>
<organism evidence="1 2">
    <name type="scientific">Melastoma candidum</name>
    <dbReference type="NCBI Taxonomy" id="119954"/>
    <lineage>
        <taxon>Eukaryota</taxon>
        <taxon>Viridiplantae</taxon>
        <taxon>Streptophyta</taxon>
        <taxon>Embryophyta</taxon>
        <taxon>Tracheophyta</taxon>
        <taxon>Spermatophyta</taxon>
        <taxon>Magnoliopsida</taxon>
        <taxon>eudicotyledons</taxon>
        <taxon>Gunneridae</taxon>
        <taxon>Pentapetalae</taxon>
        <taxon>rosids</taxon>
        <taxon>malvids</taxon>
        <taxon>Myrtales</taxon>
        <taxon>Melastomataceae</taxon>
        <taxon>Melastomatoideae</taxon>
        <taxon>Melastomateae</taxon>
        <taxon>Melastoma</taxon>
    </lineage>
</organism>
<protein>
    <submittedName>
        <fullName evidence="1">Uncharacterized protein</fullName>
    </submittedName>
</protein>
<dbReference type="Proteomes" id="UP001057402">
    <property type="component" value="Chromosome 9"/>
</dbReference>
<accession>A0ACB9MSQ3</accession>
<evidence type="ECO:0000313" key="2">
    <source>
        <dbReference type="Proteomes" id="UP001057402"/>
    </source>
</evidence>
<gene>
    <name evidence="1" type="ORF">MLD38_031782</name>
</gene>
<keyword evidence="2" id="KW-1185">Reference proteome</keyword>
<proteinExistence type="predicted"/>